<keyword evidence="3" id="KW-0285">Flavoprotein</keyword>
<evidence type="ECO:0000259" key="8">
    <source>
        <dbReference type="PROSITE" id="PS50977"/>
    </source>
</evidence>
<feature type="DNA-binding region" description="H-T-H motif" evidence="7">
    <location>
        <begin position="30"/>
        <end position="49"/>
    </location>
</feature>
<dbReference type="PRINTS" id="PR00368">
    <property type="entry name" value="FADPNR"/>
</dbReference>
<comment type="similarity">
    <text evidence="2">Belongs to the NADH dehydrogenase family.</text>
</comment>
<keyword evidence="6 7" id="KW-0238">DNA-binding</keyword>
<comment type="cofactor">
    <cofactor evidence="1">
        <name>FAD</name>
        <dbReference type="ChEBI" id="CHEBI:57692"/>
    </cofactor>
</comment>
<name>A0ABT5VJ53_9BACI</name>
<evidence type="ECO:0000256" key="1">
    <source>
        <dbReference type="ARBA" id="ARBA00001974"/>
    </source>
</evidence>
<comment type="caution">
    <text evidence="9">The sequence shown here is derived from an EMBL/GenBank/DDBJ whole genome shotgun (WGS) entry which is preliminary data.</text>
</comment>
<dbReference type="InterPro" id="IPR051169">
    <property type="entry name" value="NADH-Q_oxidoreductase"/>
</dbReference>
<evidence type="ECO:0000256" key="4">
    <source>
        <dbReference type="ARBA" id="ARBA00022827"/>
    </source>
</evidence>
<evidence type="ECO:0000256" key="7">
    <source>
        <dbReference type="PROSITE-ProRule" id="PRU00335"/>
    </source>
</evidence>
<dbReference type="InterPro" id="IPR036188">
    <property type="entry name" value="FAD/NAD-bd_sf"/>
</dbReference>
<dbReference type="InterPro" id="IPR023753">
    <property type="entry name" value="FAD/NAD-binding_dom"/>
</dbReference>
<dbReference type="Proteomes" id="UP001148125">
    <property type="component" value="Unassembled WGS sequence"/>
</dbReference>
<evidence type="ECO:0000256" key="3">
    <source>
        <dbReference type="ARBA" id="ARBA00022630"/>
    </source>
</evidence>
<dbReference type="Gene3D" id="3.50.50.100">
    <property type="match status" value="1"/>
</dbReference>
<dbReference type="SUPFAM" id="SSF51905">
    <property type="entry name" value="FAD/NAD(P)-binding domain"/>
    <property type="match status" value="1"/>
</dbReference>
<dbReference type="PANTHER" id="PTHR42913">
    <property type="entry name" value="APOPTOSIS-INDUCING FACTOR 1"/>
    <property type="match status" value="1"/>
</dbReference>
<dbReference type="InterPro" id="IPR001647">
    <property type="entry name" value="HTH_TetR"/>
</dbReference>
<sequence length="545" mass="61876">MEKNKKERTKERIVSAAIVLFRENGFDATTVKEITEAAEVAKGTFFNYFPTKESILQTLIAERLTAVTALMSEDYFKKKTLLFKVERVIAELLADYNDNPELTVKMWVHSLQSDQFIHTYWEDLLDQALQLNELNPDVCIKQWSHLINSQFLYGLVMFADRQPKHKVIKQMMELITICLQAILEKRGNHHMHKLVVLGGGYGGMRVLQRLLTNDLPNNIEVTLIDKMPYHCLKTEYYALAAGTESDHHIRVHFPDDERLKIKYATVEEIDLENKLIHLENDDAFSYDTLIIGLGCEDKYHNVPGAPEHTLSIQSMEATRKTYETLSNLRPNAVVSIVGAGLSGVELASELRESRPDLTIKLFDRGEIVLSMFPHRLSSYVQNWFESHGVEVVNKSNITAVEENTLYNHNEPIHCDAIIWTAGIQPVEVVRNLKTDKDEQGRVKLTPHHHLPNDENVFVVGDCASLPHAPSAQLAEGQGEQIVMVLKKRWNGEAIPETLPKIKLKGVLGSLGKKHGFGLMGERTLLGRVPRVLKSGVLWMYKYHSG</sequence>
<protein>
    <submittedName>
        <fullName evidence="9">FAD-dependent oxidoreductase</fullName>
    </submittedName>
</protein>
<evidence type="ECO:0000313" key="10">
    <source>
        <dbReference type="Proteomes" id="UP001148125"/>
    </source>
</evidence>
<keyword evidence="4" id="KW-0274">FAD</keyword>
<dbReference type="PRINTS" id="PR00455">
    <property type="entry name" value="HTHTETR"/>
</dbReference>
<proteinExistence type="inferred from homology"/>
<dbReference type="InterPro" id="IPR023772">
    <property type="entry name" value="DNA-bd_HTH_TetR-type_CS"/>
</dbReference>
<dbReference type="EMBL" id="JAOTPO010000015">
    <property type="protein sequence ID" value="MDE5415337.1"/>
    <property type="molecule type" value="Genomic_DNA"/>
</dbReference>
<accession>A0ABT5VJ53</accession>
<dbReference type="SUPFAM" id="SSF46689">
    <property type="entry name" value="Homeodomain-like"/>
    <property type="match status" value="1"/>
</dbReference>
<dbReference type="Pfam" id="PF00440">
    <property type="entry name" value="TetR_N"/>
    <property type="match status" value="1"/>
</dbReference>
<organism evidence="9 10">
    <name type="scientific">Alkalihalobacterium chitinilyticum</name>
    <dbReference type="NCBI Taxonomy" id="2980103"/>
    <lineage>
        <taxon>Bacteria</taxon>
        <taxon>Bacillati</taxon>
        <taxon>Bacillota</taxon>
        <taxon>Bacilli</taxon>
        <taxon>Bacillales</taxon>
        <taxon>Bacillaceae</taxon>
        <taxon>Alkalihalobacterium</taxon>
    </lineage>
</organism>
<evidence type="ECO:0000313" key="9">
    <source>
        <dbReference type="EMBL" id="MDE5415337.1"/>
    </source>
</evidence>
<keyword evidence="5" id="KW-0560">Oxidoreductase</keyword>
<dbReference type="PRINTS" id="PR00411">
    <property type="entry name" value="PNDRDTASEI"/>
</dbReference>
<evidence type="ECO:0000256" key="2">
    <source>
        <dbReference type="ARBA" id="ARBA00005272"/>
    </source>
</evidence>
<dbReference type="PROSITE" id="PS01081">
    <property type="entry name" value="HTH_TETR_1"/>
    <property type="match status" value="1"/>
</dbReference>
<dbReference type="InterPro" id="IPR009057">
    <property type="entry name" value="Homeodomain-like_sf"/>
</dbReference>
<keyword evidence="10" id="KW-1185">Reference proteome</keyword>
<feature type="domain" description="HTH tetR-type" evidence="8">
    <location>
        <begin position="7"/>
        <end position="67"/>
    </location>
</feature>
<gene>
    <name evidence="9" type="ORF">N7Z68_18415</name>
</gene>
<dbReference type="PROSITE" id="PS50977">
    <property type="entry name" value="HTH_TETR_2"/>
    <property type="match status" value="1"/>
</dbReference>
<dbReference type="Gene3D" id="1.10.357.10">
    <property type="entry name" value="Tetracycline Repressor, domain 2"/>
    <property type="match status" value="1"/>
</dbReference>
<dbReference type="Pfam" id="PF07992">
    <property type="entry name" value="Pyr_redox_2"/>
    <property type="match status" value="1"/>
</dbReference>
<dbReference type="PANTHER" id="PTHR42913:SF3">
    <property type="entry name" value="64 KDA MITOCHONDRIAL NADH DEHYDROGENASE (EUROFUNG)"/>
    <property type="match status" value="1"/>
</dbReference>
<reference evidence="9" key="1">
    <citation type="submission" date="2024-05" db="EMBL/GenBank/DDBJ databases">
        <title>Alkalihalobacillus sp. strain MEB203 novel alkaliphilic bacterium from Lonar Lake, India.</title>
        <authorList>
            <person name="Joshi A."/>
            <person name="Thite S."/>
            <person name="Mengade P."/>
        </authorList>
    </citation>
    <scope>NUCLEOTIDE SEQUENCE</scope>
    <source>
        <strain evidence="9">MEB 203</strain>
    </source>
</reference>
<evidence type="ECO:0000256" key="6">
    <source>
        <dbReference type="ARBA" id="ARBA00023125"/>
    </source>
</evidence>
<evidence type="ECO:0000256" key="5">
    <source>
        <dbReference type="ARBA" id="ARBA00023002"/>
    </source>
</evidence>
<dbReference type="RefSeq" id="WP_275119938.1">
    <property type="nucleotide sequence ID" value="NZ_JAOTPO010000015.1"/>
</dbReference>